<dbReference type="GO" id="GO:0016763">
    <property type="term" value="F:pentosyltransferase activity"/>
    <property type="evidence" value="ECO:0007669"/>
    <property type="project" value="TreeGrafter"/>
</dbReference>
<comment type="subcellular location">
    <subcellularLocation>
        <location evidence="1">Cell membrane</location>
        <topology evidence="1">Multi-pass membrane protein</topology>
    </subcellularLocation>
</comment>
<evidence type="ECO:0000256" key="6">
    <source>
        <dbReference type="ARBA" id="ARBA00022989"/>
    </source>
</evidence>
<evidence type="ECO:0000259" key="9">
    <source>
        <dbReference type="Pfam" id="PF13231"/>
    </source>
</evidence>
<dbReference type="PANTHER" id="PTHR33908">
    <property type="entry name" value="MANNOSYLTRANSFERASE YKCB-RELATED"/>
    <property type="match status" value="1"/>
</dbReference>
<proteinExistence type="predicted"/>
<dbReference type="InterPro" id="IPR050297">
    <property type="entry name" value="LipidA_mod_glycosyltrf_83"/>
</dbReference>
<comment type="caution">
    <text evidence="10">The sequence shown here is derived from an EMBL/GenBank/DDBJ whole genome shotgun (WGS) entry which is preliminary data.</text>
</comment>
<keyword evidence="5 8" id="KW-0812">Transmembrane</keyword>
<evidence type="ECO:0000256" key="8">
    <source>
        <dbReference type="SAM" id="Phobius"/>
    </source>
</evidence>
<keyword evidence="11" id="KW-1185">Reference proteome</keyword>
<evidence type="ECO:0000256" key="3">
    <source>
        <dbReference type="ARBA" id="ARBA00022676"/>
    </source>
</evidence>
<accession>A0A840I194</accession>
<keyword evidence="6 8" id="KW-1133">Transmembrane helix</keyword>
<name>A0A840I194_9PROT</name>
<evidence type="ECO:0000256" key="1">
    <source>
        <dbReference type="ARBA" id="ARBA00004651"/>
    </source>
</evidence>
<feature type="transmembrane region" description="Helical" evidence="8">
    <location>
        <begin position="208"/>
        <end position="228"/>
    </location>
</feature>
<dbReference type="GO" id="GO:0005886">
    <property type="term" value="C:plasma membrane"/>
    <property type="evidence" value="ECO:0007669"/>
    <property type="project" value="UniProtKB-SubCell"/>
</dbReference>
<feature type="transmembrane region" description="Helical" evidence="8">
    <location>
        <begin position="339"/>
        <end position="359"/>
    </location>
</feature>
<dbReference type="AlphaFoldDB" id="A0A840I194"/>
<dbReference type="GO" id="GO:0009103">
    <property type="term" value="P:lipopolysaccharide biosynthetic process"/>
    <property type="evidence" value="ECO:0007669"/>
    <property type="project" value="UniProtKB-ARBA"/>
</dbReference>
<evidence type="ECO:0000313" key="11">
    <source>
        <dbReference type="Proteomes" id="UP000563524"/>
    </source>
</evidence>
<evidence type="ECO:0000256" key="2">
    <source>
        <dbReference type="ARBA" id="ARBA00022475"/>
    </source>
</evidence>
<keyword evidence="4 10" id="KW-0808">Transferase</keyword>
<dbReference type="PANTHER" id="PTHR33908:SF11">
    <property type="entry name" value="MEMBRANE PROTEIN"/>
    <property type="match status" value="1"/>
</dbReference>
<keyword evidence="3" id="KW-0328">Glycosyltransferase</keyword>
<feature type="transmembrane region" description="Helical" evidence="8">
    <location>
        <begin position="167"/>
        <end position="196"/>
    </location>
</feature>
<protein>
    <submittedName>
        <fullName evidence="10">4-amino-4-deoxy-L-arabinose transferase-like glycosyltransferase</fullName>
    </submittedName>
</protein>
<dbReference type="EMBL" id="JACHOB010000001">
    <property type="protein sequence ID" value="MBB4657968.1"/>
    <property type="molecule type" value="Genomic_DNA"/>
</dbReference>
<evidence type="ECO:0000313" key="10">
    <source>
        <dbReference type="EMBL" id="MBB4657968.1"/>
    </source>
</evidence>
<gene>
    <name evidence="10" type="ORF">GGQ59_000468</name>
</gene>
<sequence>MAARRPLSLAPASFGARVALICLVALALRLAWALLVPIVPVSDSNIYLQGALNLHRHGVYGVVADRPFAYWPVGPSAAYAFGFALFGEGMRAVLVMNLAAGIGVVATTALLARRWFGEAAGLTAGVLTAVWPGLILFTTVMQSELFFCLAVNAALLSWRPGTRTWPALALLTGLFVAAASYMRPTGLLLPVLLVGLEFCAQRRLSARPVLFAVLALVVAGASIAPWTLRNQRLFGEPVLISTNAGPNLWMGNNPDTTYGYMPLPDRVEGLSETARAHVLKEEAIAYMKANPLRTVQGFFVKLLETHERETIGVSWNEPGITQSLGGWAVLPIKLVSQGYWLAILALGLAGMGLVAWGSAARLKAGAPLEALSVLAAPPLVLWGYYAGVHAIVVAGDRYHYPSNPFIAALAAFAICAAAPRILARLERSA</sequence>
<feature type="transmembrane region" description="Helical" evidence="8">
    <location>
        <begin position="93"/>
        <end position="113"/>
    </location>
</feature>
<feature type="transmembrane region" description="Helical" evidence="8">
    <location>
        <begin position="371"/>
        <end position="393"/>
    </location>
</feature>
<dbReference type="InterPro" id="IPR038731">
    <property type="entry name" value="RgtA/B/C-like"/>
</dbReference>
<dbReference type="RefSeq" id="WP_183815454.1">
    <property type="nucleotide sequence ID" value="NZ_JACHOB010000001.1"/>
</dbReference>
<dbReference type="Proteomes" id="UP000563524">
    <property type="component" value="Unassembled WGS sequence"/>
</dbReference>
<feature type="transmembrane region" description="Helical" evidence="8">
    <location>
        <begin position="405"/>
        <end position="423"/>
    </location>
</feature>
<organism evidence="10 11">
    <name type="scientific">Parvularcula dongshanensis</name>
    <dbReference type="NCBI Taxonomy" id="1173995"/>
    <lineage>
        <taxon>Bacteria</taxon>
        <taxon>Pseudomonadati</taxon>
        <taxon>Pseudomonadota</taxon>
        <taxon>Alphaproteobacteria</taxon>
        <taxon>Parvularculales</taxon>
        <taxon>Parvularculaceae</taxon>
        <taxon>Parvularcula</taxon>
    </lineage>
</organism>
<feature type="transmembrane region" description="Helical" evidence="8">
    <location>
        <begin position="119"/>
        <end position="138"/>
    </location>
</feature>
<reference evidence="10 11" key="1">
    <citation type="submission" date="2020-08" db="EMBL/GenBank/DDBJ databases">
        <title>Genomic Encyclopedia of Type Strains, Phase IV (KMG-IV): sequencing the most valuable type-strain genomes for metagenomic binning, comparative biology and taxonomic classification.</title>
        <authorList>
            <person name="Goeker M."/>
        </authorList>
    </citation>
    <scope>NUCLEOTIDE SEQUENCE [LARGE SCALE GENOMIC DNA]</scope>
    <source>
        <strain evidence="10 11">DSM 102850</strain>
    </source>
</reference>
<keyword evidence="7 8" id="KW-0472">Membrane</keyword>
<evidence type="ECO:0000256" key="7">
    <source>
        <dbReference type="ARBA" id="ARBA00023136"/>
    </source>
</evidence>
<feature type="domain" description="Glycosyltransferase RgtA/B/C/D-like" evidence="9">
    <location>
        <begin position="75"/>
        <end position="222"/>
    </location>
</feature>
<evidence type="ECO:0000256" key="4">
    <source>
        <dbReference type="ARBA" id="ARBA00022679"/>
    </source>
</evidence>
<keyword evidence="2" id="KW-1003">Cell membrane</keyword>
<evidence type="ECO:0000256" key="5">
    <source>
        <dbReference type="ARBA" id="ARBA00022692"/>
    </source>
</evidence>
<dbReference type="Pfam" id="PF13231">
    <property type="entry name" value="PMT_2"/>
    <property type="match status" value="1"/>
</dbReference>